<dbReference type="GO" id="GO:0005737">
    <property type="term" value="C:cytoplasm"/>
    <property type="evidence" value="ECO:0007669"/>
    <property type="project" value="TreeGrafter"/>
</dbReference>
<sequence length="490" mass="56087">MIEVTLNQPEFEYDIHSLIKAFYPSEYVGVSAEKKEYDEPVTSRMHVEYTDAAITLRWQQGETMPAAERTFAVDALGRPETKNRLKQNLYELLSEATGQHLPWGTLTGIRPTKIPMKLLEEGKSRDEIYAYMKQTYFASDEKIRLATDIAERELSLLSKIDYDNGYSLYIGIPFCPTTCLYCSFTSYPIASWAKRVDSYLDALEREIEFAAVKFAGRHLNSIYIGGGTPTTLEPYQLDRLIRKIKCSFDLSDCLEFTVEAGRPDSITYEKLKVLRQHGISRISINPQTMKQETLKLIGRHHTVEQMVESFHMARELGFDNINMDLIMGLPEETLDDVRRTMEQVAELAPDNLTVHSLALKRAARLNMFKEDYKDYKIINTQEHMDLVADCAAQMGLFPYYLYRQKGMAGNLENVGYAKEGMAGVYNVLIMEEKQTIVACGAGASTKRVWTEPNPDGTHRIERAENVKDVAQYIARIDEMIERKKKLFAEE</sequence>
<dbReference type="Pfam" id="PF04055">
    <property type="entry name" value="Radical_SAM"/>
    <property type="match status" value="1"/>
</dbReference>
<dbReference type="PROSITE" id="PS51918">
    <property type="entry name" value="RADICAL_SAM"/>
    <property type="match status" value="1"/>
</dbReference>
<dbReference type="GO" id="GO:0051989">
    <property type="term" value="F:coproporphyrinogen dehydrogenase activity"/>
    <property type="evidence" value="ECO:0007669"/>
    <property type="project" value="UniProtKB-EC"/>
</dbReference>
<dbReference type="SFLD" id="SFLDG01065">
    <property type="entry name" value="anaerobic_coproporphyrinogen-I"/>
    <property type="match status" value="1"/>
</dbReference>
<dbReference type="SFLD" id="SFLDG01082">
    <property type="entry name" value="B12-binding_domain_containing"/>
    <property type="match status" value="1"/>
</dbReference>
<keyword evidence="2" id="KW-0560">Oxidoreductase</keyword>
<comment type="caution">
    <text evidence="2">The sequence shown here is derived from an EMBL/GenBank/DDBJ whole genome shotgun (WGS) entry which is preliminary data.</text>
</comment>
<dbReference type="EMBL" id="QRVL01000002">
    <property type="protein sequence ID" value="RGS41483.1"/>
    <property type="molecule type" value="Genomic_DNA"/>
</dbReference>
<evidence type="ECO:0000259" key="1">
    <source>
        <dbReference type="PROSITE" id="PS51918"/>
    </source>
</evidence>
<feature type="domain" description="Radical SAM core" evidence="1">
    <location>
        <begin position="160"/>
        <end position="410"/>
    </location>
</feature>
<evidence type="ECO:0000313" key="3">
    <source>
        <dbReference type="Proteomes" id="UP000266172"/>
    </source>
</evidence>
<dbReference type="InterPro" id="IPR034505">
    <property type="entry name" value="Coproporphyrinogen-III_oxidase"/>
</dbReference>
<dbReference type="Gene3D" id="3.80.30.20">
    <property type="entry name" value="tm_1862 like domain"/>
    <property type="match status" value="1"/>
</dbReference>
<dbReference type="InterPro" id="IPR058240">
    <property type="entry name" value="rSAM_sf"/>
</dbReference>
<proteinExistence type="predicted"/>
<dbReference type="SFLD" id="SFLDS00029">
    <property type="entry name" value="Radical_SAM"/>
    <property type="match status" value="1"/>
</dbReference>
<dbReference type="SUPFAM" id="SSF102114">
    <property type="entry name" value="Radical SAM enzymes"/>
    <property type="match status" value="1"/>
</dbReference>
<dbReference type="RefSeq" id="WP_118096869.1">
    <property type="nucleotide sequence ID" value="NZ_QRVL01000002.1"/>
</dbReference>
<dbReference type="GO" id="GO:0051539">
    <property type="term" value="F:4 iron, 4 sulfur cluster binding"/>
    <property type="evidence" value="ECO:0007669"/>
    <property type="project" value="TreeGrafter"/>
</dbReference>
<dbReference type="InterPro" id="IPR007197">
    <property type="entry name" value="rSAM"/>
</dbReference>
<gene>
    <name evidence="2" type="primary">hemZ</name>
    <name evidence="2" type="ORF">DWX93_05015</name>
</gene>
<evidence type="ECO:0000313" key="2">
    <source>
        <dbReference type="EMBL" id="RGS41483.1"/>
    </source>
</evidence>
<dbReference type="PANTHER" id="PTHR13932:SF1">
    <property type="entry name" value="OXYGEN-INDEPENDENT COPROPORPHYRINOGEN-III OXIDASE-LIKE PROTEIN HEMZ"/>
    <property type="match status" value="1"/>
</dbReference>
<accession>A0A395VCM9</accession>
<dbReference type="NCBIfam" id="TIGR03994">
    <property type="entry name" value="rSAM_HemZ"/>
    <property type="match status" value="1"/>
</dbReference>
<dbReference type="InterPro" id="IPR023404">
    <property type="entry name" value="rSAM_horseshoe"/>
</dbReference>
<dbReference type="InterPro" id="IPR006638">
    <property type="entry name" value="Elp3/MiaA/NifB-like_rSAM"/>
</dbReference>
<dbReference type="AlphaFoldDB" id="A0A395VCM9"/>
<reference evidence="2 3" key="1">
    <citation type="submission" date="2018-08" db="EMBL/GenBank/DDBJ databases">
        <title>A genome reference for cultivated species of the human gut microbiota.</title>
        <authorList>
            <person name="Zou Y."/>
            <person name="Xue W."/>
            <person name="Luo G."/>
        </authorList>
    </citation>
    <scope>NUCLEOTIDE SEQUENCE [LARGE SCALE GENOMIC DNA]</scope>
    <source>
        <strain evidence="2 3">AF22-12AC</strain>
    </source>
</reference>
<dbReference type="SMART" id="SM00729">
    <property type="entry name" value="Elp3"/>
    <property type="match status" value="1"/>
</dbReference>
<dbReference type="GO" id="GO:0006779">
    <property type="term" value="P:porphyrin-containing compound biosynthetic process"/>
    <property type="evidence" value="ECO:0007669"/>
    <property type="project" value="TreeGrafter"/>
</dbReference>
<dbReference type="EC" id="1.3.98.3" evidence="2"/>
<name>A0A395VCM9_9FIRM</name>
<dbReference type="Proteomes" id="UP000266172">
    <property type="component" value="Unassembled WGS sequence"/>
</dbReference>
<dbReference type="PANTHER" id="PTHR13932">
    <property type="entry name" value="COPROPORPHYRINIGEN III OXIDASE"/>
    <property type="match status" value="1"/>
</dbReference>
<protein>
    <submittedName>
        <fullName evidence="2">Coproporphyrinogen dehydrogenase HemZ</fullName>
        <ecNumber evidence="2">1.3.98.3</ecNumber>
    </submittedName>
</protein>
<dbReference type="InterPro" id="IPR023995">
    <property type="entry name" value="HemZ"/>
</dbReference>
<organism evidence="2 3">
    <name type="scientific">Roseburia hominis</name>
    <dbReference type="NCBI Taxonomy" id="301301"/>
    <lineage>
        <taxon>Bacteria</taxon>
        <taxon>Bacillati</taxon>
        <taxon>Bacillota</taxon>
        <taxon>Clostridia</taxon>
        <taxon>Lachnospirales</taxon>
        <taxon>Lachnospiraceae</taxon>
        <taxon>Roseburia</taxon>
    </lineage>
</organism>
<dbReference type="SFLD" id="SFLDF00310">
    <property type="entry name" value="oxygen-independent_coproporphy"/>
    <property type="match status" value="1"/>
</dbReference>
<dbReference type="CDD" id="cd01335">
    <property type="entry name" value="Radical_SAM"/>
    <property type="match status" value="1"/>
</dbReference>